<keyword evidence="3" id="KW-1185">Reference proteome</keyword>
<organism evidence="2 3">
    <name type="scientific">Candidatus Thiodictyon syntrophicum</name>
    <dbReference type="NCBI Taxonomy" id="1166950"/>
    <lineage>
        <taxon>Bacteria</taxon>
        <taxon>Pseudomonadati</taxon>
        <taxon>Pseudomonadota</taxon>
        <taxon>Gammaproteobacteria</taxon>
        <taxon>Chromatiales</taxon>
        <taxon>Chromatiaceae</taxon>
        <taxon>Thiodictyon</taxon>
    </lineage>
</organism>
<dbReference type="InterPro" id="IPR016181">
    <property type="entry name" value="Acyl_CoA_acyltransferase"/>
</dbReference>
<gene>
    <name evidence="2" type="ORF">THSYN_30785</name>
</gene>
<keyword evidence="2" id="KW-0808">Transferase</keyword>
<dbReference type="InterPro" id="IPR000182">
    <property type="entry name" value="GNAT_dom"/>
</dbReference>
<dbReference type="OrthoDB" id="9797178at2"/>
<dbReference type="PANTHER" id="PTHR43617:SF2">
    <property type="entry name" value="UPF0039 PROTEIN SLL0451"/>
    <property type="match status" value="1"/>
</dbReference>
<proteinExistence type="predicted"/>
<dbReference type="KEGG" id="tsy:THSYN_30785"/>
<reference evidence="2 3" key="1">
    <citation type="submission" date="2017-03" db="EMBL/GenBank/DDBJ databases">
        <title>Complete genome sequence of Candidatus 'Thiodictyon syntrophicum' sp. nov. strain Cad16T, a photolithoautotroph purple sulfur bacterium isolated from an alpine meromictic lake.</title>
        <authorList>
            <person name="Luedin S.M."/>
            <person name="Pothier J.F."/>
            <person name="Danza F."/>
            <person name="Storelli N."/>
            <person name="Wittwer M."/>
            <person name="Tonolla M."/>
        </authorList>
    </citation>
    <scope>NUCLEOTIDE SEQUENCE [LARGE SCALE GENOMIC DNA]</scope>
    <source>
        <strain evidence="2 3">Cad16T</strain>
        <plasmid evidence="3">Plasmid pts417</plasmid>
    </source>
</reference>
<evidence type="ECO:0000313" key="3">
    <source>
        <dbReference type="Proteomes" id="UP000232638"/>
    </source>
</evidence>
<protein>
    <submittedName>
        <fullName evidence="2">GNAT family N-acetyltransferase</fullName>
    </submittedName>
</protein>
<dbReference type="SUPFAM" id="SSF55729">
    <property type="entry name" value="Acyl-CoA N-acyltransferases (Nat)"/>
    <property type="match status" value="1"/>
</dbReference>
<sequence>MIVRPETNRDVDAIREINIVAFQDHPYSRQTEHLIVEALRAAEALALSLVAECDGEVVGHIAFSAAAIGDSSPGWFLLGPVAVQPARQGAGIGRALVEAGLAVLRSRGAHGCVLVGDPAFYGRFGFRQYPGVAWHGVPDENVVCLLMAGEMPTGEVVYHPAFLVEP</sequence>
<dbReference type="InterPro" id="IPR050276">
    <property type="entry name" value="MshD_Acetyltransferase"/>
</dbReference>
<dbReference type="PROSITE" id="PS51186">
    <property type="entry name" value="GNAT"/>
    <property type="match status" value="1"/>
</dbReference>
<dbReference type="CDD" id="cd04301">
    <property type="entry name" value="NAT_SF"/>
    <property type="match status" value="1"/>
</dbReference>
<name>A0A2K8UIE3_9GAMM</name>
<evidence type="ECO:0000259" key="1">
    <source>
        <dbReference type="PROSITE" id="PS51186"/>
    </source>
</evidence>
<dbReference type="PANTHER" id="PTHR43617">
    <property type="entry name" value="L-AMINO ACID N-ACETYLTRANSFERASE"/>
    <property type="match status" value="1"/>
</dbReference>
<dbReference type="GO" id="GO:0016747">
    <property type="term" value="F:acyltransferase activity, transferring groups other than amino-acyl groups"/>
    <property type="evidence" value="ECO:0007669"/>
    <property type="project" value="InterPro"/>
</dbReference>
<feature type="domain" description="N-acetyltransferase" evidence="1">
    <location>
        <begin position="1"/>
        <end position="152"/>
    </location>
</feature>
<dbReference type="Proteomes" id="UP000232638">
    <property type="component" value="Plasmid pTs417"/>
</dbReference>
<geneLocation type="plasmid" evidence="3">
    <name>pts417</name>
</geneLocation>
<dbReference type="RefSeq" id="WP_100922927.1">
    <property type="nucleotide sequence ID" value="NZ_CP020371.1"/>
</dbReference>
<dbReference type="Pfam" id="PF13508">
    <property type="entry name" value="Acetyltransf_7"/>
    <property type="match status" value="1"/>
</dbReference>
<evidence type="ECO:0000313" key="2">
    <source>
        <dbReference type="EMBL" id="AUB85292.1"/>
    </source>
</evidence>
<dbReference type="AlphaFoldDB" id="A0A2K8UIE3"/>
<dbReference type="EMBL" id="CP020371">
    <property type="protein sequence ID" value="AUB85292.1"/>
    <property type="molecule type" value="Genomic_DNA"/>
</dbReference>
<keyword evidence="2" id="KW-0614">Plasmid</keyword>
<accession>A0A2K8UIE3</accession>
<dbReference type="Gene3D" id="3.40.630.30">
    <property type="match status" value="1"/>
</dbReference>